<feature type="compositionally biased region" description="Low complexity" evidence="1">
    <location>
        <begin position="73"/>
        <end position="90"/>
    </location>
</feature>
<comment type="caution">
    <text evidence="2">The sequence shown here is derived from an EMBL/GenBank/DDBJ whole genome shotgun (WGS) entry which is preliminary data.</text>
</comment>
<protein>
    <submittedName>
        <fullName evidence="2">Uncharacterized protein</fullName>
    </submittedName>
</protein>
<evidence type="ECO:0000256" key="1">
    <source>
        <dbReference type="SAM" id="MobiDB-lite"/>
    </source>
</evidence>
<dbReference type="EMBL" id="JBFCZG010000008">
    <property type="protein sequence ID" value="KAL3418816.1"/>
    <property type="molecule type" value="Genomic_DNA"/>
</dbReference>
<keyword evidence="3" id="KW-1185">Reference proteome</keyword>
<sequence>MPSFSFRKHPKFASSRQDDGSSADVDHVDNEKVQRRLSKRDFFRGLLKRSNTPVEEQDVRRHSAQVKVADLQISPAISPSSPTTPMSNPNKPLPPPPAPGTVEPEPTKAPLKLERIMSPLKTSELHRLFSGAPQFFVRSEEQHDGAPYPLVDYPWDEEPAIRDLRDHIQIQDSAWSSVTAPSRTTRRTSKDTVTPEELHGMNRSHYVPRCRERPNIPSTNGLERGTVGYTASLETAVADALKESPEDLAEGEAHTLVQRRRQFIQSKDGLRPFSEATLIDRLVDVSVAYQSDLICSDRSTVELYTELFTQLLYPPSRVTDAGNPYSLQVQIEFLLRVLGAPGVWIDFSLVEWRIRLGQILWGPPPEPDPEDGLEINGEDVEPGAQKFWLLLQILLSCELLVRLDSESQNGEHGQESVKPAALDRLDNSATERVNWSLLLARSWLENIKIERTKPETVVEKKVSSGWLATLTGTSQAETEPHAVENMETFQFRGRNQERQLSGLVHFARKLEWPNLEVLLAKVSANGIGITDSAQGTPAIGTPMSVGTQRSSSYFPSRRPTIRRGLSRPQKISGLIQPTGWLSNSYLSGLVLPGEGMSHFLISTLLENDDDAVTRLGENANLYGGFIYLDRSYWSTSCIVGRVLAGDKRSTECMGWISSNIQPRGAGEGWVNIDVETDEQADITGDTVKNARIWQKGKIERDGNVIGDSDESSTLPGDFLIPYDKNSQESLSIALESLDFFAAADSGHTTPILERPTPLSGVSEAPEISTYSAMMRFSLASDSERREINVALTHDVQFVTAHPCVPSKYMDVLESPTSPVFPVPAPSSTLDRGHPLHKSFTFTQIALSDLLLAPSQSISALISRTSSDEEPTRSSSSASNVPKALIIDCTSSSSGEVSTLLKNLDLKLGQHQSHRFGSDMEMLVRALCAERGWDALISRQGRGCVACAVREFSALGWAGDGVIIRL</sequence>
<feature type="region of interest" description="Disordered" evidence="1">
    <location>
        <begin position="538"/>
        <end position="558"/>
    </location>
</feature>
<reference evidence="2 3" key="1">
    <citation type="submission" date="2024-06" db="EMBL/GenBank/DDBJ databases">
        <title>Complete genome of Phlyctema vagabunda strain 19-DSS-EL-015.</title>
        <authorList>
            <person name="Fiorenzani C."/>
        </authorList>
    </citation>
    <scope>NUCLEOTIDE SEQUENCE [LARGE SCALE GENOMIC DNA]</scope>
    <source>
        <strain evidence="2 3">19-DSS-EL-015</strain>
    </source>
</reference>
<dbReference type="Proteomes" id="UP001629113">
    <property type="component" value="Unassembled WGS sequence"/>
</dbReference>
<feature type="region of interest" description="Disordered" evidence="1">
    <location>
        <begin position="1"/>
        <end position="106"/>
    </location>
</feature>
<feature type="region of interest" description="Disordered" evidence="1">
    <location>
        <begin position="177"/>
        <end position="201"/>
    </location>
</feature>
<organism evidence="2 3">
    <name type="scientific">Phlyctema vagabunda</name>
    <dbReference type="NCBI Taxonomy" id="108571"/>
    <lineage>
        <taxon>Eukaryota</taxon>
        <taxon>Fungi</taxon>
        <taxon>Dikarya</taxon>
        <taxon>Ascomycota</taxon>
        <taxon>Pezizomycotina</taxon>
        <taxon>Leotiomycetes</taxon>
        <taxon>Helotiales</taxon>
        <taxon>Dermateaceae</taxon>
        <taxon>Phlyctema</taxon>
    </lineage>
</organism>
<gene>
    <name evidence="2" type="ORF">PVAG01_09037</name>
</gene>
<feature type="compositionally biased region" description="Basic and acidic residues" evidence="1">
    <location>
        <begin position="16"/>
        <end position="43"/>
    </location>
</feature>
<feature type="compositionally biased region" description="Basic residues" evidence="1">
    <location>
        <begin position="1"/>
        <end position="11"/>
    </location>
</feature>
<accession>A0ABR4P683</accession>
<name>A0ABR4P683_9HELO</name>
<feature type="compositionally biased region" description="Polar residues" evidence="1">
    <location>
        <begin position="544"/>
        <end position="554"/>
    </location>
</feature>
<proteinExistence type="predicted"/>
<evidence type="ECO:0000313" key="3">
    <source>
        <dbReference type="Proteomes" id="UP001629113"/>
    </source>
</evidence>
<dbReference type="PANTHER" id="PTHR42345:SF2">
    <property type="entry name" value="HELICASE-LIKE PROTEIN"/>
    <property type="match status" value="1"/>
</dbReference>
<dbReference type="PANTHER" id="PTHR42345">
    <property type="entry name" value="TPR_REGION DOMAIN-CONTAINING PROTEIN"/>
    <property type="match status" value="1"/>
</dbReference>
<evidence type="ECO:0000313" key="2">
    <source>
        <dbReference type="EMBL" id="KAL3418816.1"/>
    </source>
</evidence>